<protein>
    <submittedName>
        <fullName evidence="4">LPXTG-motif cell wall anchor domain-containing protein</fullName>
    </submittedName>
</protein>
<evidence type="ECO:0000313" key="4">
    <source>
        <dbReference type="EMBL" id="SDE12718.1"/>
    </source>
</evidence>
<evidence type="ECO:0000256" key="1">
    <source>
        <dbReference type="SAM" id="MobiDB-lite"/>
    </source>
</evidence>
<evidence type="ECO:0000313" key="5">
    <source>
        <dbReference type="Proteomes" id="UP000182100"/>
    </source>
</evidence>
<dbReference type="AlphaFoldDB" id="A0A1G7ACQ9"/>
<feature type="transmembrane region" description="Helical" evidence="2">
    <location>
        <begin position="213"/>
        <end position="233"/>
    </location>
</feature>
<dbReference type="NCBIfam" id="TIGR01167">
    <property type="entry name" value="LPXTG_anchor"/>
    <property type="match status" value="1"/>
</dbReference>
<feature type="signal peptide" evidence="3">
    <location>
        <begin position="1"/>
        <end position="30"/>
    </location>
</feature>
<dbReference type="Proteomes" id="UP000182100">
    <property type="component" value="Unassembled WGS sequence"/>
</dbReference>
<dbReference type="EMBL" id="FMZK01000018">
    <property type="protein sequence ID" value="SDE12718.1"/>
    <property type="molecule type" value="Genomic_DNA"/>
</dbReference>
<dbReference type="NCBIfam" id="NF041528">
    <property type="entry name" value="strep_LAETG"/>
    <property type="match status" value="1"/>
</dbReference>
<keyword evidence="3" id="KW-0732">Signal</keyword>
<keyword evidence="2" id="KW-1133">Transmembrane helix</keyword>
<feature type="chain" id="PRO_5039003565" evidence="3">
    <location>
        <begin position="31"/>
        <end position="242"/>
    </location>
</feature>
<feature type="compositionally biased region" description="Low complexity" evidence="1">
    <location>
        <begin position="151"/>
        <end position="163"/>
    </location>
</feature>
<evidence type="ECO:0000256" key="2">
    <source>
        <dbReference type="SAM" id="Phobius"/>
    </source>
</evidence>
<dbReference type="STRING" id="67344.SAMN05216505_1188"/>
<keyword evidence="5" id="KW-1185">Reference proteome</keyword>
<dbReference type="RefSeq" id="WP_055570388.1">
    <property type="nucleotide sequence ID" value="NZ_FMZK01000018.1"/>
</dbReference>
<name>A0A1G7ACQ9_9ACTN</name>
<sequence length="242" mass="24449">MTVLSVSRRTASRRGVARTVRALGVVSASAALTVGLAGSAAACSIDEFSAEAKCVGGKGVITVTDVDPAGVPATVTVFLENNGADEKKVGEQVVKGSREGVTITFEEEWRPNAEYRVHVKAKPYVDEDIEPNLTTPATACGEEEEPPAPSEPASTPSDSASAPPEDEDEPGTPAPSESGPEATAPADTSDNAPSPAVGKSNLAETGADSNTGLIAGIAVALVAVGGGAIFFGMRRRGANSDS</sequence>
<feature type="region of interest" description="Disordered" evidence="1">
    <location>
        <begin position="127"/>
        <end position="208"/>
    </location>
</feature>
<proteinExistence type="predicted"/>
<gene>
    <name evidence="4" type="ORF">SAMN05216505_1188</name>
</gene>
<organism evidence="4 5">
    <name type="scientific">Streptomyces prasinopilosus</name>
    <dbReference type="NCBI Taxonomy" id="67344"/>
    <lineage>
        <taxon>Bacteria</taxon>
        <taxon>Bacillati</taxon>
        <taxon>Actinomycetota</taxon>
        <taxon>Actinomycetes</taxon>
        <taxon>Kitasatosporales</taxon>
        <taxon>Streptomycetaceae</taxon>
        <taxon>Streptomyces</taxon>
    </lineage>
</organism>
<accession>A0A1G7ACQ9</accession>
<reference evidence="5" key="1">
    <citation type="submission" date="2016-10" db="EMBL/GenBank/DDBJ databases">
        <authorList>
            <person name="Varghese N."/>
            <person name="Submissions S."/>
        </authorList>
    </citation>
    <scope>NUCLEOTIDE SEQUENCE [LARGE SCALE GENOMIC DNA]</scope>
    <source>
        <strain evidence="5">CGMCC 4.3504</strain>
    </source>
</reference>
<keyword evidence="2" id="KW-0812">Transmembrane</keyword>
<keyword evidence="2" id="KW-0472">Membrane</keyword>
<evidence type="ECO:0000256" key="3">
    <source>
        <dbReference type="SAM" id="SignalP"/>
    </source>
</evidence>